<protein>
    <submittedName>
        <fullName evidence="2">Cupin domain-containing protein</fullName>
    </submittedName>
</protein>
<accession>A0ABW6S836</accession>
<dbReference type="InterPro" id="IPR013096">
    <property type="entry name" value="Cupin_2"/>
</dbReference>
<dbReference type="Pfam" id="PF07883">
    <property type="entry name" value="Cupin_2"/>
    <property type="match status" value="1"/>
</dbReference>
<feature type="domain" description="Cupin type-2" evidence="1">
    <location>
        <begin position="55"/>
        <end position="114"/>
    </location>
</feature>
<dbReference type="EMBL" id="JBIAQY010000013">
    <property type="protein sequence ID" value="MFF3572447.1"/>
    <property type="molecule type" value="Genomic_DNA"/>
</dbReference>
<sequence>MNDDFVPQTNNSRQVFDVFAEIGKLPETSESMLTDVYFSDFPEVSSRIFRIYRTLPLHYHKDCDEHLYVVEGEGVFHLDGTETQARPGMFLRFARTQIHGFPQIITHPFVVLSIDVPRRRPDDIVFVDPEDGDARSFMARNN</sequence>
<gene>
    <name evidence="2" type="ORF">ACFYXQ_32235</name>
</gene>
<dbReference type="SUPFAM" id="SSF51182">
    <property type="entry name" value="RmlC-like cupins"/>
    <property type="match status" value="1"/>
</dbReference>
<dbReference type="RefSeq" id="WP_040823640.1">
    <property type="nucleotide sequence ID" value="NZ_JBIAQY010000013.1"/>
</dbReference>
<keyword evidence="3" id="KW-1185">Reference proteome</keyword>
<proteinExistence type="predicted"/>
<dbReference type="Proteomes" id="UP001601992">
    <property type="component" value="Unassembled WGS sequence"/>
</dbReference>
<evidence type="ECO:0000259" key="1">
    <source>
        <dbReference type="Pfam" id="PF07883"/>
    </source>
</evidence>
<name>A0ABW6S836_9NOCA</name>
<organism evidence="2 3">
    <name type="scientific">Nocardia jiangxiensis</name>
    <dbReference type="NCBI Taxonomy" id="282685"/>
    <lineage>
        <taxon>Bacteria</taxon>
        <taxon>Bacillati</taxon>
        <taxon>Actinomycetota</taxon>
        <taxon>Actinomycetes</taxon>
        <taxon>Mycobacteriales</taxon>
        <taxon>Nocardiaceae</taxon>
        <taxon>Nocardia</taxon>
    </lineage>
</organism>
<evidence type="ECO:0000313" key="2">
    <source>
        <dbReference type="EMBL" id="MFF3572447.1"/>
    </source>
</evidence>
<comment type="caution">
    <text evidence="2">The sequence shown here is derived from an EMBL/GenBank/DDBJ whole genome shotgun (WGS) entry which is preliminary data.</text>
</comment>
<evidence type="ECO:0000313" key="3">
    <source>
        <dbReference type="Proteomes" id="UP001601992"/>
    </source>
</evidence>
<reference evidence="2 3" key="1">
    <citation type="submission" date="2024-10" db="EMBL/GenBank/DDBJ databases">
        <title>The Natural Products Discovery Center: Release of the First 8490 Sequenced Strains for Exploring Actinobacteria Biosynthetic Diversity.</title>
        <authorList>
            <person name="Kalkreuter E."/>
            <person name="Kautsar S.A."/>
            <person name="Yang D."/>
            <person name="Bader C.D."/>
            <person name="Teijaro C.N."/>
            <person name="Fluegel L."/>
            <person name="Davis C.M."/>
            <person name="Simpson J.R."/>
            <person name="Lauterbach L."/>
            <person name="Steele A.D."/>
            <person name="Gui C."/>
            <person name="Meng S."/>
            <person name="Li G."/>
            <person name="Viehrig K."/>
            <person name="Ye F."/>
            <person name="Su P."/>
            <person name="Kiefer A.F."/>
            <person name="Nichols A."/>
            <person name="Cepeda A.J."/>
            <person name="Yan W."/>
            <person name="Fan B."/>
            <person name="Jiang Y."/>
            <person name="Adhikari A."/>
            <person name="Zheng C.-J."/>
            <person name="Schuster L."/>
            <person name="Cowan T.M."/>
            <person name="Smanski M.J."/>
            <person name="Chevrette M.G."/>
            <person name="De Carvalho L.P.S."/>
            <person name="Shen B."/>
        </authorList>
    </citation>
    <scope>NUCLEOTIDE SEQUENCE [LARGE SCALE GENOMIC DNA]</scope>
    <source>
        <strain evidence="2 3">NPDC002593</strain>
    </source>
</reference>
<dbReference type="Gene3D" id="2.60.120.10">
    <property type="entry name" value="Jelly Rolls"/>
    <property type="match status" value="1"/>
</dbReference>
<dbReference type="InterPro" id="IPR011051">
    <property type="entry name" value="RmlC_Cupin_sf"/>
</dbReference>
<dbReference type="InterPro" id="IPR014710">
    <property type="entry name" value="RmlC-like_jellyroll"/>
</dbReference>